<sequence length="598" mass="68630">MNKPCFYHTGRQEIELIYTIHQRIKILDTEALDLGDFSISQYKANNDYVKVRNLKAITYNLEDGAEAKYKLDKKEIHKEKVNDYYTNLKFSMPKVKKGSVIEISYEIVTNRFYDIPTTYFQGEYPRKYTELFTIIPDVLKYMVISQGFHHIKQEKTYGNMPIFGENSQTVNTRWYAHHVPGLKAESFITTMKDYYAQVKFQLGSIVAQGVTRNILGTWEKIAEDFQQSESFGSRMRKKGFYKDQLEAIKAKHSDPVALTQGIYSFVRNHMEWDGKNRMQAHDSPREKFKIRKGNSADINLMLISILRAAGIKANPVILSTRGNGKAHPHYPILDNYNYVIAKVYLGNGFALLDATSRIVPFGVLPQRCLNYFGREILPKTAPSISISSPAKYDNKITAQVNIAKDGSLEGAIRISEKGYDAVQSRIKIFKDGEEKYFTNFEEKMVDYEVSDQSIRNKEDLSKSLIHSMKITKEGESEETIYITPKLFSSFSENPFKQEKRTYPVDLAAAVSEKMTYIFTIPEGYKVTETPQAIKLLLPENGGSYFFKAAITGNRIQVLSTLKLNKTMYTPKEYDFLKTLFEGMLNKLEEPIIIKKASI</sequence>
<evidence type="ECO:0000259" key="2">
    <source>
        <dbReference type="Pfam" id="PF12969"/>
    </source>
</evidence>
<dbReference type="RefSeq" id="WP_338391372.1">
    <property type="nucleotide sequence ID" value="NZ_AP025314.1"/>
</dbReference>
<dbReference type="AlphaFoldDB" id="A0AAU9DBM5"/>
<dbReference type="InterPro" id="IPR024544">
    <property type="entry name" value="DUF3858"/>
</dbReference>
<feature type="domain" description="Transglutaminase-like" evidence="1">
    <location>
        <begin position="247"/>
        <end position="354"/>
    </location>
</feature>
<name>A0AAU9DBM5_9BACT</name>
<organism evidence="4 5">
    <name type="scientific">Fulvitalea axinellae</name>
    <dbReference type="NCBI Taxonomy" id="1182444"/>
    <lineage>
        <taxon>Bacteria</taxon>
        <taxon>Pseudomonadati</taxon>
        <taxon>Bacteroidota</taxon>
        <taxon>Cytophagia</taxon>
        <taxon>Cytophagales</taxon>
        <taxon>Persicobacteraceae</taxon>
        <taxon>Fulvitalea</taxon>
    </lineage>
</organism>
<dbReference type="InterPro" id="IPR038765">
    <property type="entry name" value="Papain-like_cys_pep_sf"/>
</dbReference>
<dbReference type="InterPro" id="IPR002931">
    <property type="entry name" value="Transglutaminase-like"/>
</dbReference>
<accession>A0AAU9DBM5</accession>
<dbReference type="Gene3D" id="2.60.120.1130">
    <property type="match status" value="1"/>
</dbReference>
<dbReference type="Pfam" id="PF12970">
    <property type="entry name" value="DUF3858"/>
    <property type="match status" value="1"/>
</dbReference>
<dbReference type="Gene3D" id="3.10.620.30">
    <property type="match status" value="1"/>
</dbReference>
<dbReference type="Proteomes" id="UP001348817">
    <property type="component" value="Chromosome"/>
</dbReference>
<dbReference type="SUPFAM" id="SSF54001">
    <property type="entry name" value="Cysteine proteinases"/>
    <property type="match status" value="1"/>
</dbReference>
<gene>
    <name evidence="4" type="ORF">FUAX_22120</name>
</gene>
<dbReference type="InterPro" id="IPR024618">
    <property type="entry name" value="DUF3857"/>
</dbReference>
<dbReference type="Pfam" id="PF01841">
    <property type="entry name" value="Transglut_core"/>
    <property type="match status" value="1"/>
</dbReference>
<evidence type="ECO:0008006" key="6">
    <source>
        <dbReference type="Google" id="ProtNLM"/>
    </source>
</evidence>
<evidence type="ECO:0000259" key="3">
    <source>
        <dbReference type="Pfam" id="PF12970"/>
    </source>
</evidence>
<dbReference type="KEGG" id="fax:FUAX_22120"/>
<proteinExistence type="predicted"/>
<dbReference type="EMBL" id="AP025314">
    <property type="protein sequence ID" value="BDD09780.1"/>
    <property type="molecule type" value="Genomic_DNA"/>
</dbReference>
<dbReference type="Gene3D" id="2.60.40.3140">
    <property type="match status" value="1"/>
</dbReference>
<protein>
    <recommendedName>
        <fullName evidence="6">DUF3857 domain-containing protein</fullName>
    </recommendedName>
</protein>
<feature type="domain" description="DUF3857" evidence="2">
    <location>
        <begin position="18"/>
        <end position="125"/>
    </location>
</feature>
<evidence type="ECO:0000259" key="1">
    <source>
        <dbReference type="Pfam" id="PF01841"/>
    </source>
</evidence>
<reference evidence="4 5" key="1">
    <citation type="submission" date="2021-12" db="EMBL/GenBank/DDBJ databases">
        <title>Genome sequencing of bacteria with rrn-lacking chromosome and rrn-plasmid.</title>
        <authorList>
            <person name="Anda M."/>
            <person name="Iwasaki W."/>
        </authorList>
    </citation>
    <scope>NUCLEOTIDE SEQUENCE [LARGE SCALE GENOMIC DNA]</scope>
    <source>
        <strain evidence="4 5">DSM 100852</strain>
    </source>
</reference>
<feature type="domain" description="DUF3858" evidence="3">
    <location>
        <begin position="498"/>
        <end position="591"/>
    </location>
</feature>
<dbReference type="Pfam" id="PF12969">
    <property type="entry name" value="DUF3857"/>
    <property type="match status" value="1"/>
</dbReference>
<keyword evidence="5" id="KW-1185">Reference proteome</keyword>
<evidence type="ECO:0000313" key="4">
    <source>
        <dbReference type="EMBL" id="BDD09780.1"/>
    </source>
</evidence>
<evidence type="ECO:0000313" key="5">
    <source>
        <dbReference type="Proteomes" id="UP001348817"/>
    </source>
</evidence>